<dbReference type="InterPro" id="IPR029044">
    <property type="entry name" value="Nucleotide-diphossugar_trans"/>
</dbReference>
<keyword evidence="7 9" id="KW-0472">Membrane</keyword>
<feature type="compositionally biased region" description="Polar residues" evidence="8">
    <location>
        <begin position="336"/>
        <end position="345"/>
    </location>
</feature>
<dbReference type="Gene3D" id="3.90.550.10">
    <property type="entry name" value="Spore Coat Polysaccharide Biosynthesis Protein SpsA, Chain A"/>
    <property type="match status" value="1"/>
</dbReference>
<evidence type="ECO:0000313" key="12">
    <source>
        <dbReference type="Proteomes" id="UP000326912"/>
    </source>
</evidence>
<dbReference type="Pfam" id="PF00535">
    <property type="entry name" value="Glycos_transf_2"/>
    <property type="match status" value="1"/>
</dbReference>
<dbReference type="PANTHER" id="PTHR48090">
    <property type="entry name" value="UNDECAPRENYL-PHOSPHATE 4-DEOXY-4-FORMAMIDO-L-ARABINOSE TRANSFERASE-RELATED"/>
    <property type="match status" value="1"/>
</dbReference>
<evidence type="ECO:0000256" key="5">
    <source>
        <dbReference type="ARBA" id="ARBA00022985"/>
    </source>
</evidence>
<dbReference type="AlphaFoldDB" id="A0A5J4KII5"/>
<keyword evidence="6 9" id="KW-1133">Transmembrane helix</keyword>
<reference evidence="11 12" key="1">
    <citation type="submission" date="2019-10" db="EMBL/GenBank/DDBJ databases">
        <title>Dictyobacter vulcani sp. nov., within the class Ktedonobacteria, isolated from soil of volcanic Mt. Zao.</title>
        <authorList>
            <person name="Zheng Y."/>
            <person name="Wang C.M."/>
            <person name="Sakai Y."/>
            <person name="Abe K."/>
            <person name="Yokota A."/>
            <person name="Yabe S."/>
        </authorList>
    </citation>
    <scope>NUCLEOTIDE SEQUENCE [LARGE SCALE GENOMIC DNA]</scope>
    <source>
        <strain evidence="11 12">W12</strain>
    </source>
</reference>
<feature type="region of interest" description="Disordered" evidence="8">
    <location>
        <begin position="336"/>
        <end position="355"/>
    </location>
</feature>
<evidence type="ECO:0000313" key="11">
    <source>
        <dbReference type="EMBL" id="GER86009.1"/>
    </source>
</evidence>
<dbReference type="GO" id="GO:0005886">
    <property type="term" value="C:plasma membrane"/>
    <property type="evidence" value="ECO:0007669"/>
    <property type="project" value="TreeGrafter"/>
</dbReference>
<evidence type="ECO:0000256" key="8">
    <source>
        <dbReference type="SAM" id="MobiDB-lite"/>
    </source>
</evidence>
<gene>
    <name evidence="11" type="ORF">KDW_01710</name>
</gene>
<keyword evidence="2" id="KW-0328">Glycosyltransferase</keyword>
<dbReference type="SUPFAM" id="SSF53448">
    <property type="entry name" value="Nucleotide-diphospho-sugar transferases"/>
    <property type="match status" value="1"/>
</dbReference>
<comment type="caution">
    <text evidence="11">The sequence shown here is derived from an EMBL/GenBank/DDBJ whole genome shotgun (WGS) entry which is preliminary data.</text>
</comment>
<evidence type="ECO:0000256" key="1">
    <source>
        <dbReference type="ARBA" id="ARBA00022475"/>
    </source>
</evidence>
<dbReference type="InterPro" id="IPR050256">
    <property type="entry name" value="Glycosyltransferase_2"/>
</dbReference>
<evidence type="ECO:0000256" key="6">
    <source>
        <dbReference type="ARBA" id="ARBA00022989"/>
    </source>
</evidence>
<keyword evidence="4 9" id="KW-0812">Transmembrane</keyword>
<dbReference type="CDD" id="cd04187">
    <property type="entry name" value="DPM1_like_bac"/>
    <property type="match status" value="1"/>
</dbReference>
<dbReference type="InterPro" id="IPR001173">
    <property type="entry name" value="Glyco_trans_2-like"/>
</dbReference>
<keyword evidence="1" id="KW-1003">Cell membrane</keyword>
<keyword evidence="12" id="KW-1185">Reference proteome</keyword>
<evidence type="ECO:0000256" key="7">
    <source>
        <dbReference type="ARBA" id="ARBA00023136"/>
    </source>
</evidence>
<dbReference type="PANTHER" id="PTHR48090:SF3">
    <property type="entry name" value="UNDECAPRENYL-PHOSPHATE 4-DEOXY-4-FORMAMIDO-L-ARABINOSE TRANSFERASE"/>
    <property type="match status" value="1"/>
</dbReference>
<evidence type="ECO:0000256" key="2">
    <source>
        <dbReference type="ARBA" id="ARBA00022676"/>
    </source>
</evidence>
<sequence>MKKNNSIRSKYLSVIVPVYNEEESIPHLHQRIHAVLAEQPFSYEVLYIDDGSSDQTFQQLSNLLETDKHVRLVRFQRNFGQTAAMAAGLANSQGQILVFMDGDLQNDPVDIPRLLEKIEEGYDVVSGWRKNRQDAKWSRKVPSQLANTLISNVSDVHLHDYGCTLKAYRYELLRHVRLYGEMHRFIPAYAALYGARITEIEVKHHARQFGKSKYGISRTVRVILDLITLKFLGSFGTKPLYAFGIPGLSALGLGLCTGAYSLLRSLLPDRRKKQRISLFPVSLLFFSFGFLSIISGLLAELLTRTYYESQDKPTYIVKQLSPEALPQLQLIDDNPQSSIQSTAQENGEKENASSH</sequence>
<feature type="compositionally biased region" description="Basic and acidic residues" evidence="8">
    <location>
        <begin position="346"/>
        <end position="355"/>
    </location>
</feature>
<organism evidence="11 12">
    <name type="scientific">Dictyobacter vulcani</name>
    <dbReference type="NCBI Taxonomy" id="2607529"/>
    <lineage>
        <taxon>Bacteria</taxon>
        <taxon>Bacillati</taxon>
        <taxon>Chloroflexota</taxon>
        <taxon>Ktedonobacteria</taxon>
        <taxon>Ktedonobacterales</taxon>
        <taxon>Dictyobacteraceae</taxon>
        <taxon>Dictyobacter</taxon>
    </lineage>
</organism>
<feature type="domain" description="Glycosyltransferase 2-like" evidence="10">
    <location>
        <begin position="13"/>
        <end position="176"/>
    </location>
</feature>
<dbReference type="GO" id="GO:0009103">
    <property type="term" value="P:lipopolysaccharide biosynthetic process"/>
    <property type="evidence" value="ECO:0007669"/>
    <property type="project" value="UniProtKB-KW"/>
</dbReference>
<keyword evidence="3 11" id="KW-0808">Transferase</keyword>
<name>A0A5J4KII5_9CHLR</name>
<evidence type="ECO:0000259" key="10">
    <source>
        <dbReference type="Pfam" id="PF00535"/>
    </source>
</evidence>
<dbReference type="EMBL" id="BKZW01000001">
    <property type="protein sequence ID" value="GER86009.1"/>
    <property type="molecule type" value="Genomic_DNA"/>
</dbReference>
<evidence type="ECO:0000256" key="3">
    <source>
        <dbReference type="ARBA" id="ARBA00022679"/>
    </source>
</evidence>
<dbReference type="Proteomes" id="UP000326912">
    <property type="component" value="Unassembled WGS sequence"/>
</dbReference>
<keyword evidence="5" id="KW-0448">Lipopolysaccharide biosynthesis</keyword>
<accession>A0A5J4KII5</accession>
<feature type="transmembrane region" description="Helical" evidence="9">
    <location>
        <begin position="283"/>
        <end position="302"/>
    </location>
</feature>
<feature type="transmembrane region" description="Helical" evidence="9">
    <location>
        <begin position="240"/>
        <end position="263"/>
    </location>
</feature>
<dbReference type="GO" id="GO:0099621">
    <property type="term" value="F:undecaprenyl-phosphate 4-deoxy-4-formamido-L-arabinose transferase activity"/>
    <property type="evidence" value="ECO:0007669"/>
    <property type="project" value="TreeGrafter"/>
</dbReference>
<evidence type="ECO:0000256" key="4">
    <source>
        <dbReference type="ARBA" id="ARBA00022692"/>
    </source>
</evidence>
<proteinExistence type="predicted"/>
<evidence type="ECO:0000256" key="9">
    <source>
        <dbReference type="SAM" id="Phobius"/>
    </source>
</evidence>
<protein>
    <submittedName>
        <fullName evidence="11">Glycosyl transferase</fullName>
    </submittedName>
</protein>